<dbReference type="Pfam" id="PF14361">
    <property type="entry name" value="RsbRD_N"/>
    <property type="match status" value="1"/>
</dbReference>
<evidence type="ECO:0000313" key="2">
    <source>
        <dbReference type="EMBL" id="HGF33079.1"/>
    </source>
</evidence>
<dbReference type="InterPro" id="IPR025751">
    <property type="entry name" value="RsbRD_N_dom"/>
</dbReference>
<comment type="caution">
    <text evidence="2">The sequence shown here is derived from an EMBL/GenBank/DDBJ whole genome shotgun (WGS) entry which is preliminary data.</text>
</comment>
<protein>
    <recommendedName>
        <fullName evidence="1">RsbT co-antagonist protein RsbRD N-terminal domain-containing protein</fullName>
    </recommendedName>
</protein>
<organism evidence="2">
    <name type="scientific">Desulfobacca acetoxidans</name>
    <dbReference type="NCBI Taxonomy" id="60893"/>
    <lineage>
        <taxon>Bacteria</taxon>
        <taxon>Pseudomonadati</taxon>
        <taxon>Thermodesulfobacteriota</taxon>
        <taxon>Desulfobaccia</taxon>
        <taxon>Desulfobaccales</taxon>
        <taxon>Desulfobaccaceae</taxon>
        <taxon>Desulfobacca</taxon>
    </lineage>
</organism>
<evidence type="ECO:0000259" key="1">
    <source>
        <dbReference type="Pfam" id="PF14361"/>
    </source>
</evidence>
<name>A0A7C3V5Z2_9BACT</name>
<reference evidence="2" key="1">
    <citation type="journal article" date="2020" name="mSystems">
        <title>Genome- and Community-Level Interaction Insights into Carbon Utilization and Element Cycling Functions of Hydrothermarchaeota in Hydrothermal Sediment.</title>
        <authorList>
            <person name="Zhou Z."/>
            <person name="Liu Y."/>
            <person name="Xu W."/>
            <person name="Pan J."/>
            <person name="Luo Z.H."/>
            <person name="Li M."/>
        </authorList>
    </citation>
    <scope>NUCLEOTIDE SEQUENCE [LARGE SCALE GENOMIC DNA]</scope>
    <source>
        <strain evidence="2">SpSt-897</strain>
    </source>
</reference>
<dbReference type="AlphaFoldDB" id="A0A7C3V5Z2"/>
<proteinExistence type="predicted"/>
<dbReference type="EMBL" id="DTMF01000044">
    <property type="protein sequence ID" value="HGF33079.1"/>
    <property type="molecule type" value="Genomic_DNA"/>
</dbReference>
<sequence>MRRLIPFLSAKSPAILEKWLDILLGSYSPDTVRFLKMEKDPFSNPVAHQLNRGLTDILAVLVEDLGVEEANAALDEVIRVLALQDAPPSRALAFIFTLKQVIREVLAEELEDLALAPELLELESRIDGLALLGFDGYTKRREKLCELKVNEVKARVSGLLRRAGIEIDNP</sequence>
<accession>A0A7C3V5Z2</accession>
<feature type="domain" description="RsbT co-antagonist protein RsbRD N-terminal" evidence="1">
    <location>
        <begin position="13"/>
        <end position="144"/>
    </location>
</feature>
<gene>
    <name evidence="2" type="ORF">ENW96_01650</name>
</gene>